<evidence type="ECO:0000256" key="1">
    <source>
        <dbReference type="ARBA" id="ARBA00022553"/>
    </source>
</evidence>
<dbReference type="InterPro" id="IPR001789">
    <property type="entry name" value="Sig_transdc_resp-reg_receiver"/>
</dbReference>
<evidence type="ECO:0000313" key="9">
    <source>
        <dbReference type="Proteomes" id="UP000503144"/>
    </source>
</evidence>
<dbReference type="PANTHER" id="PTHR43214">
    <property type="entry name" value="TWO-COMPONENT RESPONSE REGULATOR"/>
    <property type="match status" value="1"/>
</dbReference>
<evidence type="ECO:0000313" key="6">
    <source>
        <dbReference type="EMBL" id="QOD67370.1"/>
    </source>
</evidence>
<dbReference type="EMBL" id="CP051204">
    <property type="protein sequence ID" value="QOD67391.1"/>
    <property type="molecule type" value="Genomic_DNA"/>
</dbReference>
<protein>
    <submittedName>
        <fullName evidence="6">Response regulator transcription factor</fullName>
    </submittedName>
</protein>
<gene>
    <name evidence="7" type="ORF">HF324_33320</name>
    <name evidence="6" type="ORF">HF329_33525</name>
</gene>
<dbReference type="Pfam" id="PF00072">
    <property type="entry name" value="Response_reg"/>
    <property type="match status" value="1"/>
</dbReference>
<dbReference type="Proteomes" id="UP000502421">
    <property type="component" value="Chromosome"/>
</dbReference>
<dbReference type="GO" id="GO:0000160">
    <property type="term" value="P:phosphorelay signal transduction system"/>
    <property type="evidence" value="ECO:0007669"/>
    <property type="project" value="InterPro"/>
</dbReference>
<dbReference type="InterPro" id="IPR039420">
    <property type="entry name" value="WalR-like"/>
</dbReference>
<dbReference type="PANTHER" id="PTHR43214:SF43">
    <property type="entry name" value="TWO-COMPONENT RESPONSE REGULATOR"/>
    <property type="match status" value="1"/>
</dbReference>
<organism evidence="6 8">
    <name type="scientific">Chitinophaga oryzae</name>
    <dbReference type="NCBI Taxonomy" id="2725414"/>
    <lineage>
        <taxon>Bacteria</taxon>
        <taxon>Pseudomonadati</taxon>
        <taxon>Bacteroidota</taxon>
        <taxon>Chitinophagia</taxon>
        <taxon>Chitinophagales</taxon>
        <taxon>Chitinophagaceae</taxon>
        <taxon>Chitinophaga</taxon>
    </lineage>
</organism>
<dbReference type="SUPFAM" id="SSF46894">
    <property type="entry name" value="C-terminal effector domain of the bipartite response regulators"/>
    <property type="match status" value="1"/>
</dbReference>
<feature type="domain" description="HTH luxR-type" evidence="4">
    <location>
        <begin position="145"/>
        <end position="210"/>
    </location>
</feature>
<name>A0AAE7SZ27_9BACT</name>
<evidence type="ECO:0000256" key="2">
    <source>
        <dbReference type="ARBA" id="ARBA00023125"/>
    </source>
</evidence>
<dbReference type="InterPro" id="IPR058245">
    <property type="entry name" value="NreC/VraR/RcsB-like_REC"/>
</dbReference>
<evidence type="ECO:0000313" key="7">
    <source>
        <dbReference type="EMBL" id="QOD67391.1"/>
    </source>
</evidence>
<dbReference type="PROSITE" id="PS50043">
    <property type="entry name" value="HTH_LUXR_2"/>
    <property type="match status" value="1"/>
</dbReference>
<dbReference type="Proteomes" id="UP000503144">
    <property type="component" value="Chromosome"/>
</dbReference>
<dbReference type="EMBL" id="CP051205">
    <property type="protein sequence ID" value="QOD67370.1"/>
    <property type="molecule type" value="Genomic_DNA"/>
</dbReference>
<dbReference type="PRINTS" id="PR00038">
    <property type="entry name" value="HTHLUXR"/>
</dbReference>
<dbReference type="SUPFAM" id="SSF52172">
    <property type="entry name" value="CheY-like"/>
    <property type="match status" value="1"/>
</dbReference>
<dbReference type="InterPro" id="IPR000792">
    <property type="entry name" value="Tscrpt_reg_LuxR_C"/>
</dbReference>
<dbReference type="GO" id="GO:0003677">
    <property type="term" value="F:DNA binding"/>
    <property type="evidence" value="ECO:0007669"/>
    <property type="project" value="UniProtKB-KW"/>
</dbReference>
<dbReference type="SMART" id="SM00421">
    <property type="entry name" value="HTH_LUXR"/>
    <property type="match status" value="1"/>
</dbReference>
<dbReference type="Gene3D" id="3.40.50.2300">
    <property type="match status" value="1"/>
</dbReference>
<reference evidence="8 9" key="1">
    <citation type="submission" date="2020-04" db="EMBL/GenBank/DDBJ databases">
        <authorList>
            <person name="Kittiwongwattana C."/>
        </authorList>
    </citation>
    <scope>NUCLEOTIDE SEQUENCE [LARGE SCALE GENOMIC DNA]</scope>
    <source>
        <strain evidence="7 9">1303</strain>
        <strain evidence="8">1310</strain>
    </source>
</reference>
<keyword evidence="9" id="KW-1185">Reference proteome</keyword>
<dbReference type="AlphaFoldDB" id="A0AAE7SZ27"/>
<reference evidence="6" key="2">
    <citation type="submission" date="2020-09" db="EMBL/GenBank/DDBJ databases">
        <authorList>
            <person name="Kittiwongwattana C."/>
        </authorList>
    </citation>
    <scope>NUCLEOTIDE SEQUENCE</scope>
    <source>
        <strain evidence="6">1310</strain>
    </source>
</reference>
<dbReference type="GO" id="GO:0006355">
    <property type="term" value="P:regulation of DNA-templated transcription"/>
    <property type="evidence" value="ECO:0007669"/>
    <property type="project" value="InterPro"/>
</dbReference>
<dbReference type="CDD" id="cd17535">
    <property type="entry name" value="REC_NarL-like"/>
    <property type="match status" value="1"/>
</dbReference>
<dbReference type="KEGG" id="coy:HF329_33525"/>
<keyword evidence="1 3" id="KW-0597">Phosphoprotein</keyword>
<evidence type="ECO:0000256" key="3">
    <source>
        <dbReference type="PROSITE-ProRule" id="PRU00169"/>
    </source>
</evidence>
<evidence type="ECO:0000313" key="8">
    <source>
        <dbReference type="Proteomes" id="UP000502421"/>
    </source>
</evidence>
<dbReference type="RefSeq" id="WP_192023256.1">
    <property type="nucleotide sequence ID" value="NZ_CP051204.2"/>
</dbReference>
<dbReference type="CDD" id="cd06170">
    <property type="entry name" value="LuxR_C_like"/>
    <property type="match status" value="1"/>
</dbReference>
<dbReference type="PROSITE" id="PS50110">
    <property type="entry name" value="RESPONSE_REGULATORY"/>
    <property type="match status" value="1"/>
</dbReference>
<feature type="domain" description="Response regulatory" evidence="5">
    <location>
        <begin position="8"/>
        <end position="124"/>
    </location>
</feature>
<dbReference type="Pfam" id="PF00196">
    <property type="entry name" value="GerE"/>
    <property type="match status" value="1"/>
</dbReference>
<dbReference type="InterPro" id="IPR016032">
    <property type="entry name" value="Sig_transdc_resp-reg_C-effctor"/>
</dbReference>
<dbReference type="PROSITE" id="PS00622">
    <property type="entry name" value="HTH_LUXR_1"/>
    <property type="match status" value="1"/>
</dbReference>
<keyword evidence="2" id="KW-0238">DNA-binding</keyword>
<proteinExistence type="predicted"/>
<feature type="modified residue" description="4-aspartylphosphate" evidence="3">
    <location>
        <position position="59"/>
    </location>
</feature>
<evidence type="ECO:0000259" key="4">
    <source>
        <dbReference type="PROSITE" id="PS50043"/>
    </source>
</evidence>
<sequence>MQTNNTISVIVIEDHSIFIEGLRTVLEHAPQLDVVAAFTDGETALHYLKEHPVDIALLDISLPGVQGPEVCRTIKRVCPHTAVIVLTNHAEKSMVLDMLKNGADAYLLKNAPKEELLQVITQVLRHEYQLPGPLQQLLFKPAANHNAPFPKLTQREKEVLLLVSEGATTKEIAGKLFISRQTVESHRQHLMQKLGVSNAAALIKKAGEYGLL</sequence>
<dbReference type="InterPro" id="IPR011006">
    <property type="entry name" value="CheY-like_superfamily"/>
</dbReference>
<accession>A0AAE7SZ27</accession>
<dbReference type="SMART" id="SM00448">
    <property type="entry name" value="REC"/>
    <property type="match status" value="1"/>
</dbReference>
<evidence type="ECO:0000259" key="5">
    <source>
        <dbReference type="PROSITE" id="PS50110"/>
    </source>
</evidence>